<accession>A0ABT6F3T8</accession>
<dbReference type="EMBL" id="JARRAG010000001">
    <property type="protein sequence ID" value="MDG3002242.1"/>
    <property type="molecule type" value="Genomic_DNA"/>
</dbReference>
<dbReference type="Gene3D" id="1.10.10.10">
    <property type="entry name" value="Winged helix-like DNA-binding domain superfamily/Winged helix DNA-binding domain"/>
    <property type="match status" value="1"/>
</dbReference>
<name>A0ABT6F3T8_9BACT</name>
<keyword evidence="2" id="KW-1185">Reference proteome</keyword>
<protein>
    <recommendedName>
        <fullName evidence="3">HTH marR-type domain-containing protein</fullName>
    </recommendedName>
</protein>
<evidence type="ECO:0008006" key="3">
    <source>
        <dbReference type="Google" id="ProtNLM"/>
    </source>
</evidence>
<comment type="caution">
    <text evidence="1">The sequence shown here is derived from an EMBL/GenBank/DDBJ whole genome shotgun (WGS) entry which is preliminary data.</text>
</comment>
<gene>
    <name evidence="1" type="ORF">PZE19_00430</name>
</gene>
<reference evidence="1 2" key="1">
    <citation type="submission" date="2023-03" db="EMBL/GenBank/DDBJ databases">
        <title>Paludisphaera mucosa sp. nov. a novel planctomycete from northern fen.</title>
        <authorList>
            <person name="Ivanova A."/>
        </authorList>
    </citation>
    <scope>NUCLEOTIDE SEQUENCE [LARGE SCALE GENOMIC DNA]</scope>
    <source>
        <strain evidence="1 2">Pla2</strain>
    </source>
</reference>
<dbReference type="RefSeq" id="WP_277858606.1">
    <property type="nucleotide sequence ID" value="NZ_JARRAG010000001.1"/>
</dbReference>
<evidence type="ECO:0000313" key="1">
    <source>
        <dbReference type="EMBL" id="MDG3002242.1"/>
    </source>
</evidence>
<dbReference type="InterPro" id="IPR036390">
    <property type="entry name" value="WH_DNA-bd_sf"/>
</dbReference>
<sequence length="91" mass="9617">MAPSGDDFSMHLGWACLSMHRRATADFARYGLTADRCVVLTAPAHAGTATQQDLARRCHSDPNTVRAILVRFEGHGSVSRASHSTGGGPAP</sequence>
<evidence type="ECO:0000313" key="2">
    <source>
        <dbReference type="Proteomes" id="UP001216907"/>
    </source>
</evidence>
<dbReference type="InterPro" id="IPR036388">
    <property type="entry name" value="WH-like_DNA-bd_sf"/>
</dbReference>
<dbReference type="Proteomes" id="UP001216907">
    <property type="component" value="Unassembled WGS sequence"/>
</dbReference>
<dbReference type="SUPFAM" id="SSF46785">
    <property type="entry name" value="Winged helix' DNA-binding domain"/>
    <property type="match status" value="1"/>
</dbReference>
<organism evidence="1 2">
    <name type="scientific">Paludisphaera mucosa</name>
    <dbReference type="NCBI Taxonomy" id="3030827"/>
    <lineage>
        <taxon>Bacteria</taxon>
        <taxon>Pseudomonadati</taxon>
        <taxon>Planctomycetota</taxon>
        <taxon>Planctomycetia</taxon>
        <taxon>Isosphaerales</taxon>
        <taxon>Isosphaeraceae</taxon>
        <taxon>Paludisphaera</taxon>
    </lineage>
</organism>
<proteinExistence type="predicted"/>